<proteinExistence type="inferred from homology"/>
<dbReference type="Pfam" id="PF01250">
    <property type="entry name" value="Ribosomal_S6"/>
    <property type="match status" value="1"/>
</dbReference>
<comment type="caution">
    <text evidence="7">The sequence shown here is derived from an EMBL/GenBank/DDBJ whole genome shotgun (WGS) entry which is preliminary data.</text>
</comment>
<protein>
    <recommendedName>
        <fullName evidence="5 6">Small ribosomal subunit protein bS6</fullName>
    </recommendedName>
</protein>
<evidence type="ECO:0000256" key="2">
    <source>
        <dbReference type="ARBA" id="ARBA00022980"/>
    </source>
</evidence>
<dbReference type="GO" id="GO:0005737">
    <property type="term" value="C:cytoplasm"/>
    <property type="evidence" value="ECO:0007669"/>
    <property type="project" value="UniProtKB-ARBA"/>
</dbReference>
<keyword evidence="6" id="KW-0694">RNA-binding</keyword>
<evidence type="ECO:0000256" key="1">
    <source>
        <dbReference type="ARBA" id="ARBA00009512"/>
    </source>
</evidence>
<evidence type="ECO:0000256" key="3">
    <source>
        <dbReference type="ARBA" id="ARBA00023274"/>
    </source>
</evidence>
<sequence length="152" mass="17620">MRRVCIFAISKSSNEGFVIIYLIGNSNFQRMKVKNYEAVFIISPVLSEEQIKEAVDKFSSLLKDSGADVYHSEDWGLRKLAYPIEKKSTGFYQLFEFKASPEVIAKFELELKRDERVLRFLTVSLDKYGVEYNERRRNGLGKKSETKTEEVA</sequence>
<dbReference type="GO" id="GO:0003735">
    <property type="term" value="F:structural constituent of ribosome"/>
    <property type="evidence" value="ECO:0007669"/>
    <property type="project" value="InterPro"/>
</dbReference>
<name>A0A315ZAL4_SEDFL</name>
<dbReference type="Proteomes" id="UP000245535">
    <property type="component" value="Unassembled WGS sequence"/>
</dbReference>
<dbReference type="GO" id="GO:0070181">
    <property type="term" value="F:small ribosomal subunit rRNA binding"/>
    <property type="evidence" value="ECO:0007669"/>
    <property type="project" value="TreeGrafter"/>
</dbReference>
<dbReference type="GO" id="GO:0006412">
    <property type="term" value="P:translation"/>
    <property type="evidence" value="ECO:0007669"/>
    <property type="project" value="UniProtKB-UniRule"/>
</dbReference>
<comment type="function">
    <text evidence="4 6">Binds together with bS18 to 16S ribosomal RNA.</text>
</comment>
<keyword evidence="2 6" id="KW-0689">Ribosomal protein</keyword>
<dbReference type="InterPro" id="IPR035980">
    <property type="entry name" value="Ribosomal_bS6_sf"/>
</dbReference>
<dbReference type="EMBL" id="QGDO01000003">
    <property type="protein sequence ID" value="PWJ42390.1"/>
    <property type="molecule type" value="Genomic_DNA"/>
</dbReference>
<evidence type="ECO:0000313" key="7">
    <source>
        <dbReference type="EMBL" id="PWJ42390.1"/>
    </source>
</evidence>
<comment type="similarity">
    <text evidence="1 6">Belongs to the bacterial ribosomal protein bS6 family.</text>
</comment>
<keyword evidence="3 6" id="KW-0687">Ribonucleoprotein</keyword>
<dbReference type="NCBIfam" id="TIGR00166">
    <property type="entry name" value="S6"/>
    <property type="match status" value="1"/>
</dbReference>
<reference evidence="7 8" key="1">
    <citation type="submission" date="2018-03" db="EMBL/GenBank/DDBJ databases">
        <title>Genomic Encyclopedia of Archaeal and Bacterial Type Strains, Phase II (KMG-II): from individual species to whole genera.</title>
        <authorList>
            <person name="Goeker M."/>
        </authorList>
    </citation>
    <scope>NUCLEOTIDE SEQUENCE [LARGE SCALE GENOMIC DNA]</scope>
    <source>
        <strain evidence="7 8">DSM 28229</strain>
    </source>
</reference>
<evidence type="ECO:0000256" key="4">
    <source>
        <dbReference type="ARBA" id="ARBA00035104"/>
    </source>
</evidence>
<dbReference type="InterPro" id="IPR020814">
    <property type="entry name" value="Ribosomal_S6_plastid/chlpt"/>
</dbReference>
<dbReference type="SUPFAM" id="SSF54995">
    <property type="entry name" value="Ribosomal protein S6"/>
    <property type="match status" value="1"/>
</dbReference>
<dbReference type="Gene3D" id="3.30.70.60">
    <property type="match status" value="1"/>
</dbReference>
<evidence type="ECO:0000256" key="6">
    <source>
        <dbReference type="HAMAP-Rule" id="MF_00360"/>
    </source>
</evidence>
<dbReference type="CDD" id="cd00473">
    <property type="entry name" value="bS6"/>
    <property type="match status" value="1"/>
</dbReference>
<keyword evidence="6" id="KW-0699">rRNA-binding</keyword>
<evidence type="ECO:0000313" key="8">
    <source>
        <dbReference type="Proteomes" id="UP000245535"/>
    </source>
</evidence>
<dbReference type="AlphaFoldDB" id="A0A315ZAL4"/>
<keyword evidence="8" id="KW-1185">Reference proteome</keyword>
<gene>
    <name evidence="6" type="primary">rpsF</name>
    <name evidence="7" type="ORF">BC781_103642</name>
</gene>
<dbReference type="GO" id="GO:0005840">
    <property type="term" value="C:ribosome"/>
    <property type="evidence" value="ECO:0007669"/>
    <property type="project" value="UniProtKB-KW"/>
</dbReference>
<dbReference type="InterPro" id="IPR014717">
    <property type="entry name" value="Transl_elong_EF1B/ribsomal_bS6"/>
</dbReference>
<dbReference type="InterPro" id="IPR000529">
    <property type="entry name" value="Ribosomal_bS6"/>
</dbReference>
<dbReference type="HAMAP" id="MF_00360">
    <property type="entry name" value="Ribosomal_bS6"/>
    <property type="match status" value="1"/>
</dbReference>
<dbReference type="PANTHER" id="PTHR21011">
    <property type="entry name" value="MITOCHONDRIAL 28S RIBOSOMAL PROTEIN S6"/>
    <property type="match status" value="1"/>
</dbReference>
<evidence type="ECO:0000256" key="5">
    <source>
        <dbReference type="ARBA" id="ARBA00035294"/>
    </source>
</evidence>
<dbReference type="GO" id="GO:1990904">
    <property type="term" value="C:ribonucleoprotein complex"/>
    <property type="evidence" value="ECO:0007669"/>
    <property type="project" value="UniProtKB-KW"/>
</dbReference>
<dbReference type="PANTHER" id="PTHR21011:SF1">
    <property type="entry name" value="SMALL RIBOSOMAL SUBUNIT PROTEIN BS6M"/>
    <property type="match status" value="1"/>
</dbReference>
<organism evidence="7 8">
    <name type="scientific">Sediminitomix flava</name>
    <dbReference type="NCBI Taxonomy" id="379075"/>
    <lineage>
        <taxon>Bacteria</taxon>
        <taxon>Pseudomonadati</taxon>
        <taxon>Bacteroidota</taxon>
        <taxon>Cytophagia</taxon>
        <taxon>Cytophagales</taxon>
        <taxon>Flammeovirgaceae</taxon>
        <taxon>Sediminitomix</taxon>
    </lineage>
</organism>
<accession>A0A315ZAL4</accession>